<evidence type="ECO:0000256" key="3">
    <source>
        <dbReference type="ARBA" id="ARBA00023015"/>
    </source>
</evidence>
<dbReference type="Gene3D" id="3.40.930.10">
    <property type="entry name" value="Mannitol-specific EII, Chain A"/>
    <property type="match status" value="1"/>
</dbReference>
<dbReference type="InterPro" id="IPR002178">
    <property type="entry name" value="PTS_EIIA_type-2_dom"/>
</dbReference>
<name>A0A923L931_9BACI</name>
<dbReference type="PROSITE" id="PS51094">
    <property type="entry name" value="PTS_EIIA_TYPE_2"/>
    <property type="match status" value="1"/>
</dbReference>
<dbReference type="Gene3D" id="1.10.10.10">
    <property type="entry name" value="Winged helix-like DNA-binding domain superfamily/Winged helix DNA-binding domain"/>
    <property type="match status" value="1"/>
</dbReference>
<dbReference type="Pfam" id="PF02302">
    <property type="entry name" value="PTS_IIB"/>
    <property type="match status" value="1"/>
</dbReference>
<dbReference type="Proteomes" id="UP000637359">
    <property type="component" value="Unassembled WGS sequence"/>
</dbReference>
<feature type="domain" description="PRD" evidence="8">
    <location>
        <begin position="302"/>
        <end position="407"/>
    </location>
</feature>
<feature type="domain" description="PTS EIIA type-2" evidence="6">
    <location>
        <begin position="534"/>
        <end position="681"/>
    </location>
</feature>
<dbReference type="EMBL" id="JACOOL010000018">
    <property type="protein sequence ID" value="MBC5638612.1"/>
    <property type="molecule type" value="Genomic_DNA"/>
</dbReference>
<evidence type="ECO:0000259" key="6">
    <source>
        <dbReference type="PROSITE" id="PS51094"/>
    </source>
</evidence>
<dbReference type="SUPFAM" id="SSF52794">
    <property type="entry name" value="PTS system IIB component-like"/>
    <property type="match status" value="1"/>
</dbReference>
<evidence type="ECO:0000256" key="1">
    <source>
        <dbReference type="ARBA" id="ARBA00022679"/>
    </source>
</evidence>
<evidence type="ECO:0000313" key="9">
    <source>
        <dbReference type="EMBL" id="MBC5638612.1"/>
    </source>
</evidence>
<dbReference type="Pfam" id="PF08279">
    <property type="entry name" value="HTH_11"/>
    <property type="match status" value="1"/>
</dbReference>
<keyword evidence="4" id="KW-0010">Activator</keyword>
<dbReference type="InterPro" id="IPR011608">
    <property type="entry name" value="PRD"/>
</dbReference>
<dbReference type="InterPro" id="IPR036634">
    <property type="entry name" value="PRD_sf"/>
</dbReference>
<evidence type="ECO:0000256" key="4">
    <source>
        <dbReference type="ARBA" id="ARBA00023159"/>
    </source>
</evidence>
<keyword evidence="2" id="KW-0677">Repeat</keyword>
<keyword evidence="3" id="KW-0805">Transcription regulation</keyword>
<feature type="domain" description="PTS EIIB type-2" evidence="7">
    <location>
        <begin position="410"/>
        <end position="499"/>
    </location>
</feature>
<dbReference type="SUPFAM" id="SSF55804">
    <property type="entry name" value="Phoshotransferase/anion transport protein"/>
    <property type="match status" value="1"/>
</dbReference>
<evidence type="ECO:0000256" key="2">
    <source>
        <dbReference type="ARBA" id="ARBA00022737"/>
    </source>
</evidence>
<dbReference type="PROSITE" id="PS51372">
    <property type="entry name" value="PRD_2"/>
    <property type="match status" value="2"/>
</dbReference>
<dbReference type="GO" id="GO:0008982">
    <property type="term" value="F:protein-N(PI)-phosphohistidine-sugar phosphotransferase activity"/>
    <property type="evidence" value="ECO:0007669"/>
    <property type="project" value="InterPro"/>
</dbReference>
<protein>
    <submittedName>
        <fullName evidence="9">BglG family transcription antiterminator</fullName>
    </submittedName>
</protein>
<evidence type="ECO:0000313" key="10">
    <source>
        <dbReference type="Proteomes" id="UP000637359"/>
    </source>
</evidence>
<dbReference type="InterPro" id="IPR036095">
    <property type="entry name" value="PTS_EIIB-like_sf"/>
</dbReference>
<dbReference type="InterPro" id="IPR013196">
    <property type="entry name" value="HTH_11"/>
</dbReference>
<comment type="caution">
    <text evidence="9">The sequence shown here is derived from an EMBL/GenBank/DDBJ whole genome shotgun (WGS) entry which is preliminary data.</text>
</comment>
<reference evidence="9" key="1">
    <citation type="submission" date="2020-08" db="EMBL/GenBank/DDBJ databases">
        <title>Genome public.</title>
        <authorList>
            <person name="Liu C."/>
            <person name="Sun Q."/>
        </authorList>
    </citation>
    <scope>NUCLEOTIDE SEQUENCE</scope>
    <source>
        <strain evidence="9">BX22</strain>
    </source>
</reference>
<dbReference type="InterPro" id="IPR016152">
    <property type="entry name" value="PTrfase/Anion_transptr"/>
</dbReference>
<accession>A0A923L931</accession>
<evidence type="ECO:0000259" key="8">
    <source>
        <dbReference type="PROSITE" id="PS51372"/>
    </source>
</evidence>
<dbReference type="SUPFAM" id="SSF63520">
    <property type="entry name" value="PTS-regulatory domain, PRD"/>
    <property type="match status" value="2"/>
</dbReference>
<evidence type="ECO:0000256" key="5">
    <source>
        <dbReference type="ARBA" id="ARBA00023163"/>
    </source>
</evidence>
<dbReference type="InterPro" id="IPR036388">
    <property type="entry name" value="WH-like_DNA-bd_sf"/>
</dbReference>
<proteinExistence type="predicted"/>
<dbReference type="AlphaFoldDB" id="A0A923L931"/>
<dbReference type="InterPro" id="IPR003501">
    <property type="entry name" value="PTS_EIIB_2/3"/>
</dbReference>
<sequence length="693" mass="79609">MFITSREKSIIDLVMKTSGKHTPQSLASYLHVSVRTIQRDLKAVENILKSFELLLKRTTNDGLMIEGKNEHIFKLMQQLYYVHPTDETPEEKKLQLLIILLHEGSFFKIKVLAHQLGVSVTTLASYLDDLTNWLDKFTIDLSRKRGVGVSITGNEANKRRALATYLLFHFHEELLESLYILMKDMELEDSVLGYFPPDYLMIIDELVNRMFEKGKMRLADNDYLGLVVHIAITLKRVESNFLLDEPIGEIEEEETTNAFQLMDQLCDELKSKLSIPLTKRDVQYLAVILKGSKLQDSDTIAYDRIMLGQIIKNIIQDVSSQLHVDLTRDFSLFQGLFAHMEPSIFRLKHQTGLFNPLTAQIKKKYPVLFMAVRNSLEKEIPDISFPDDEVAFIVLHFGSALLMNEEKPTIHGVVVCPTGIGTSKMLASRIKKEFQEINTIEVKTIKEMQQSNVDEFDIIISTVRLPFDEVHYILVSPLLSDEDIQMIRSYLQSNLQQLTGKKEYVKIRDKEMRQESSSLLDVLQEMKDVQTGIEAILNNLRIYRKSIPDYTCVLKEMVIELEQESLITDADVVFQKLLDREKMGGLGIPHTNMGLFHCRDDSIQELIFQICHLDSPCVIKGMDGKEVTLKHLLLMLSPDKLSLKEQEILSLISTSLIETDTALMIYSSSNEEMIRGKLEDLFSTYLQNKWIKE</sequence>
<dbReference type="InterPro" id="IPR013011">
    <property type="entry name" value="PTS_EIIB_2"/>
</dbReference>
<gene>
    <name evidence="9" type="ORF">H8S33_17715</name>
</gene>
<organism evidence="9 10">
    <name type="scientific">Ornithinibacillus hominis</name>
    <dbReference type="NCBI Taxonomy" id="2763055"/>
    <lineage>
        <taxon>Bacteria</taxon>
        <taxon>Bacillati</taxon>
        <taxon>Bacillota</taxon>
        <taxon>Bacilli</taxon>
        <taxon>Bacillales</taxon>
        <taxon>Bacillaceae</taxon>
        <taxon>Ornithinibacillus</taxon>
    </lineage>
</organism>
<dbReference type="PROSITE" id="PS51099">
    <property type="entry name" value="PTS_EIIB_TYPE_2"/>
    <property type="match status" value="1"/>
</dbReference>
<dbReference type="CDD" id="cd05568">
    <property type="entry name" value="PTS_IIB_bgl_like"/>
    <property type="match status" value="1"/>
</dbReference>
<dbReference type="InterPro" id="IPR050661">
    <property type="entry name" value="BglG_antiterminators"/>
</dbReference>
<dbReference type="Gene3D" id="1.10.1790.10">
    <property type="entry name" value="PRD domain"/>
    <property type="match status" value="2"/>
</dbReference>
<dbReference type="GO" id="GO:0009401">
    <property type="term" value="P:phosphoenolpyruvate-dependent sugar phosphotransferase system"/>
    <property type="evidence" value="ECO:0007669"/>
    <property type="project" value="InterPro"/>
</dbReference>
<dbReference type="InterPro" id="IPR007737">
    <property type="entry name" value="Mga_HTH"/>
</dbReference>
<dbReference type="Pfam" id="PF00874">
    <property type="entry name" value="PRD"/>
    <property type="match status" value="2"/>
</dbReference>
<evidence type="ECO:0000259" key="7">
    <source>
        <dbReference type="PROSITE" id="PS51099"/>
    </source>
</evidence>
<dbReference type="GO" id="GO:0006355">
    <property type="term" value="P:regulation of DNA-templated transcription"/>
    <property type="evidence" value="ECO:0007669"/>
    <property type="project" value="InterPro"/>
</dbReference>
<keyword evidence="1" id="KW-0808">Transferase</keyword>
<feature type="domain" description="PRD" evidence="8">
    <location>
        <begin position="194"/>
        <end position="299"/>
    </location>
</feature>
<dbReference type="Pfam" id="PF05043">
    <property type="entry name" value="Mga"/>
    <property type="match status" value="1"/>
</dbReference>
<dbReference type="PANTHER" id="PTHR30185">
    <property type="entry name" value="CRYPTIC BETA-GLUCOSIDE BGL OPERON ANTITERMINATOR"/>
    <property type="match status" value="1"/>
</dbReference>
<dbReference type="PANTHER" id="PTHR30185:SF18">
    <property type="entry name" value="TRANSCRIPTIONAL REGULATOR MTLR"/>
    <property type="match status" value="1"/>
</dbReference>
<dbReference type="Pfam" id="PF00359">
    <property type="entry name" value="PTS_EIIA_2"/>
    <property type="match status" value="1"/>
</dbReference>
<keyword evidence="10" id="KW-1185">Reference proteome</keyword>
<dbReference type="Gene3D" id="3.40.50.2300">
    <property type="match status" value="1"/>
</dbReference>
<dbReference type="RefSeq" id="WP_186871313.1">
    <property type="nucleotide sequence ID" value="NZ_JACOOL010000018.1"/>
</dbReference>
<keyword evidence="5" id="KW-0804">Transcription</keyword>